<dbReference type="AlphaFoldDB" id="A0A4P9W994"/>
<evidence type="ECO:0000313" key="2">
    <source>
        <dbReference type="EMBL" id="RKO89119.1"/>
    </source>
</evidence>
<dbReference type="EMBL" id="KZ996278">
    <property type="protein sequence ID" value="RKO89119.1"/>
    <property type="molecule type" value="Genomic_DNA"/>
</dbReference>
<sequence>MEGRRTGEKVVKSGQLGACGNDAEICPNAAPKRSQPVRTPPKFGIVRRLQRHPQPICASVLTPPAQSIHPGTRSTTPSRRRSIHPSIHPSVRPSIRPFVPSVVFAVVTRSNRASRVMFRTVHLRPYLATPSRPAPPPRPTWNGCRPLASAPHHCDRGPGVPSAIERFPSPRSKDLFAAWISRSRTDARFPRDICERALRTPTDRQHGENDDDDLDVMPLG</sequence>
<organism evidence="2 3">
    <name type="scientific">Blyttiomyces helicus</name>
    <dbReference type="NCBI Taxonomy" id="388810"/>
    <lineage>
        <taxon>Eukaryota</taxon>
        <taxon>Fungi</taxon>
        <taxon>Fungi incertae sedis</taxon>
        <taxon>Chytridiomycota</taxon>
        <taxon>Chytridiomycota incertae sedis</taxon>
        <taxon>Chytridiomycetes</taxon>
        <taxon>Chytridiomycetes incertae sedis</taxon>
        <taxon>Blyttiomyces</taxon>
    </lineage>
</organism>
<dbReference type="Proteomes" id="UP000269721">
    <property type="component" value="Unassembled WGS sequence"/>
</dbReference>
<feature type="compositionally biased region" description="Acidic residues" evidence="1">
    <location>
        <begin position="209"/>
        <end position="220"/>
    </location>
</feature>
<feature type="region of interest" description="Disordered" evidence="1">
    <location>
        <begin position="196"/>
        <end position="220"/>
    </location>
</feature>
<evidence type="ECO:0000256" key="1">
    <source>
        <dbReference type="SAM" id="MobiDB-lite"/>
    </source>
</evidence>
<name>A0A4P9W994_9FUNG</name>
<feature type="region of interest" description="Disordered" evidence="1">
    <location>
        <begin position="61"/>
        <end position="91"/>
    </location>
</feature>
<gene>
    <name evidence="2" type="ORF">BDK51DRAFT_36674</name>
</gene>
<protein>
    <submittedName>
        <fullName evidence="2">Uncharacterized protein</fullName>
    </submittedName>
</protein>
<proteinExistence type="predicted"/>
<reference evidence="3" key="1">
    <citation type="journal article" date="2018" name="Nat. Microbiol.">
        <title>Leveraging single-cell genomics to expand the fungal tree of life.</title>
        <authorList>
            <person name="Ahrendt S.R."/>
            <person name="Quandt C.A."/>
            <person name="Ciobanu D."/>
            <person name="Clum A."/>
            <person name="Salamov A."/>
            <person name="Andreopoulos B."/>
            <person name="Cheng J.F."/>
            <person name="Woyke T."/>
            <person name="Pelin A."/>
            <person name="Henrissat B."/>
            <person name="Reynolds N.K."/>
            <person name="Benny G.L."/>
            <person name="Smith M.E."/>
            <person name="James T.Y."/>
            <person name="Grigoriev I.V."/>
        </authorList>
    </citation>
    <scope>NUCLEOTIDE SEQUENCE [LARGE SCALE GENOMIC DNA]</scope>
</reference>
<feature type="region of interest" description="Disordered" evidence="1">
    <location>
        <begin position="21"/>
        <end position="40"/>
    </location>
</feature>
<keyword evidence="3" id="KW-1185">Reference proteome</keyword>
<accession>A0A4P9W994</accession>
<evidence type="ECO:0000313" key="3">
    <source>
        <dbReference type="Proteomes" id="UP000269721"/>
    </source>
</evidence>
<feature type="compositionally biased region" description="Basic and acidic residues" evidence="1">
    <location>
        <begin position="196"/>
        <end position="208"/>
    </location>
</feature>